<accession>A0ACC2FSX9</accession>
<comment type="caution">
    <text evidence="1">The sequence shown here is derived from an EMBL/GenBank/DDBJ whole genome shotgun (WGS) entry which is preliminary data.</text>
</comment>
<evidence type="ECO:0000313" key="1">
    <source>
        <dbReference type="EMBL" id="KAJ7994441.1"/>
    </source>
</evidence>
<sequence length="1162" mass="129844">MKRLYIGGLTHTITQKDLKDRFGKFGNVHDVELRTRRDDEGVPYKTFGYINLEITDADFKKCMTVLNKSKWKGGTIQIEQAKESFLQKLSQERQEALENAQLPSFNNKDKLMDTMKMAGVENFHMKAAVPGTEVPGHKDWVVSKFGRVLPVLNLKCQGRNKISLSNYDPSKHSHNIKKLETTEEGPDLMPVSKLTWEISGGDDEISKKRRGEFPPQKPAKKRKGSSAIAVIHQTSETGSEKCNGPSAKVPTKFQKSKGEAKAPIKANGANLKRQNQNSVCLVDSSDDSDISQSTPLPETRVDTSEIDDNSDYLEVVGKDYVPKTFLVTQQAAKNVCHLPHSLSKRDDDYDSADTDEILSSRKTVSTLKQDKLPECHTQNNHIQKNDAVKAKADRVKKSSDDNSKSIVGSKSSVKKAPLPSECESESDDSEASADSEYEAMFSNCQRLEFSLDDLQQLVKESFLKGLDQDSDNEDDGSDSQLPGPSQVSKESSVEPQITSSKDPEALVKTGMGITPEEILAAIMDEDSSDEERKTKKKKGKKKAMNTSTLPAFQGTKALVATSTLSQNAGQDVLKRQIEEEDEMNTSTKKQKCDTRVMSKSSPSVVVPGHGIAKDVAKTVPKPSGSETTQSPALKNPSKVNKLVDPKSSEPVAGSTSCSSGSSSEDSDSSEEEKEEEEDGGVTAVSKAFYRGPAQENTDVPKMPGSAAGTVDAKQQLLDNQRRLSALEQRQKEAELQKKLIQDALTKVDALTAGKGNKHIKFSSDEEVSDDDDDEPSSPVPLTPKKILFQSDEEESVPETKSEKLAGSKLFDSDNEEDDDKEEGGRFHIKPQFEGKAGAKLMQLQTRFGTDERFQLDSRFIDNDDDDDEDDHPEEEGTPLEQECELSDEKKKNLDILSDLLNINIQPSDPNKPTAKVKTFRDISALQYDPTKQEHASFETKNDQLKKESKLTRKKKREEAEKLPEVSKDIYYDVAVDLKEVFGTTREDKTEEVKNVAWDEEEEQKEEELSTAMEVDPVQVSNEGEVLSNFKFSFFGDDTQAETTTEKEKYHVQMLKGPKLSWQADPRFQDSSDDEEEEKEEEMEKSEQPNCIATLSEESVASKKSFFFHLEDVRLKEGPKAFCRTAKLEDQRDVWNEKRTGLIEEYRKKHKDARRKLKTSKKY</sequence>
<organism evidence="1 2">
    <name type="scientific">Dallia pectoralis</name>
    <name type="common">Alaska blackfish</name>
    <dbReference type="NCBI Taxonomy" id="75939"/>
    <lineage>
        <taxon>Eukaryota</taxon>
        <taxon>Metazoa</taxon>
        <taxon>Chordata</taxon>
        <taxon>Craniata</taxon>
        <taxon>Vertebrata</taxon>
        <taxon>Euteleostomi</taxon>
        <taxon>Actinopterygii</taxon>
        <taxon>Neopterygii</taxon>
        <taxon>Teleostei</taxon>
        <taxon>Protacanthopterygii</taxon>
        <taxon>Esociformes</taxon>
        <taxon>Umbridae</taxon>
        <taxon>Dallia</taxon>
    </lineage>
</organism>
<reference evidence="1" key="1">
    <citation type="submission" date="2021-05" db="EMBL/GenBank/DDBJ databases">
        <authorList>
            <person name="Pan Q."/>
            <person name="Jouanno E."/>
            <person name="Zahm M."/>
            <person name="Klopp C."/>
            <person name="Cabau C."/>
            <person name="Louis A."/>
            <person name="Berthelot C."/>
            <person name="Parey E."/>
            <person name="Roest Crollius H."/>
            <person name="Montfort J."/>
            <person name="Robinson-Rechavi M."/>
            <person name="Bouchez O."/>
            <person name="Lampietro C."/>
            <person name="Lopez Roques C."/>
            <person name="Donnadieu C."/>
            <person name="Postlethwait J."/>
            <person name="Bobe J."/>
            <person name="Dillon D."/>
            <person name="Chandos A."/>
            <person name="von Hippel F."/>
            <person name="Guiguen Y."/>
        </authorList>
    </citation>
    <scope>NUCLEOTIDE SEQUENCE</scope>
    <source>
        <strain evidence="1">YG-Jan2019</strain>
    </source>
</reference>
<gene>
    <name evidence="1" type="ORF">DPEC_G00249300</name>
</gene>
<dbReference type="Proteomes" id="UP001157502">
    <property type="component" value="Chromosome 22"/>
</dbReference>
<evidence type="ECO:0000313" key="2">
    <source>
        <dbReference type="Proteomes" id="UP001157502"/>
    </source>
</evidence>
<protein>
    <submittedName>
        <fullName evidence="1">Uncharacterized protein</fullName>
    </submittedName>
</protein>
<name>A0ACC2FSX9_DALPE</name>
<proteinExistence type="predicted"/>
<dbReference type="EMBL" id="CM055749">
    <property type="protein sequence ID" value="KAJ7994441.1"/>
    <property type="molecule type" value="Genomic_DNA"/>
</dbReference>
<keyword evidence="2" id="KW-1185">Reference proteome</keyword>